<keyword evidence="4" id="KW-1185">Reference proteome</keyword>
<dbReference type="GO" id="GO:0005886">
    <property type="term" value="C:plasma membrane"/>
    <property type="evidence" value="ECO:0007669"/>
    <property type="project" value="TreeGrafter"/>
</dbReference>
<dbReference type="CDD" id="cd06259">
    <property type="entry name" value="YdcF-like"/>
    <property type="match status" value="1"/>
</dbReference>
<reference evidence="3" key="3">
    <citation type="submission" date="2019-09" db="EMBL/GenBank/DDBJ databases">
        <title>Co-occurence of chitin degradation, pigmentation and bioactivity in marine Pseudoalteromonas.</title>
        <authorList>
            <person name="Sonnenschein E.C."/>
            <person name="Bech P.K."/>
        </authorList>
    </citation>
    <scope>NUCLEOTIDE SEQUENCE</scope>
    <source>
        <strain evidence="3">S2231</strain>
    </source>
</reference>
<dbReference type="PANTHER" id="PTHR30336:SF20">
    <property type="entry name" value="DUF218 DOMAIN-CONTAINING PROTEIN"/>
    <property type="match status" value="1"/>
</dbReference>
<evidence type="ECO:0000313" key="5">
    <source>
        <dbReference type="Proteomes" id="UP000307706"/>
    </source>
</evidence>
<sequence>MIKIPGLVVILGSPNDDSGELSEMGKGRVSKGLEEYLAKRNSGWKLLLTGGFGEHFNMTDHPNAYYAKQILLENNVSAVDIVEFAESSDTVDDALKARPIVDKYSVDSLIVVSSDFHLNRVKFIFGEVFPDKNIAFSASPYLDNIGTEQQAILLNHEKKELESLINFRRSHLVGVDLDSWKLPDSDSLTQSKI</sequence>
<evidence type="ECO:0000313" key="2">
    <source>
        <dbReference type="EMBL" id="TMP44657.1"/>
    </source>
</evidence>
<comment type="caution">
    <text evidence="3">The sequence shown here is derived from an EMBL/GenBank/DDBJ whole genome shotgun (WGS) entry which is preliminary data.</text>
</comment>
<dbReference type="Pfam" id="PF02698">
    <property type="entry name" value="DUF218"/>
    <property type="match status" value="1"/>
</dbReference>
<accession>A0A5S3XN00</accession>
<reference evidence="4 5" key="2">
    <citation type="submission" date="2019-06" db="EMBL/GenBank/DDBJ databases">
        <title>Co-occurence of chitin degradation, pigmentation and bioactivity in marine Pseudoalteromonas.</title>
        <authorList>
            <person name="Sonnenschein E.C."/>
            <person name="Bech P.K."/>
        </authorList>
    </citation>
    <scope>NUCLEOTIDE SEQUENCE [LARGE SCALE GENOMIC DNA]</scope>
    <source>
        <strain evidence="5">S2231</strain>
        <strain evidence="2 4">S2233</strain>
    </source>
</reference>
<dbReference type="PANTHER" id="PTHR30336">
    <property type="entry name" value="INNER MEMBRANE PROTEIN, PROBABLE PERMEASE"/>
    <property type="match status" value="1"/>
</dbReference>
<dbReference type="EMBL" id="PNCK01000020">
    <property type="protein sequence ID" value="TMP44657.1"/>
    <property type="molecule type" value="Genomic_DNA"/>
</dbReference>
<reference evidence="4 5" key="1">
    <citation type="submission" date="2017-12" db="EMBL/GenBank/DDBJ databases">
        <authorList>
            <person name="Paulsen S."/>
            <person name="Gram L.K."/>
        </authorList>
    </citation>
    <scope>NUCLEOTIDE SEQUENCE [LARGE SCALE GENOMIC DNA]</scope>
    <source>
        <strain evidence="3 5">S2231</strain>
        <strain evidence="2 4">S2233</strain>
    </source>
</reference>
<dbReference type="Gene3D" id="3.40.50.620">
    <property type="entry name" value="HUPs"/>
    <property type="match status" value="1"/>
</dbReference>
<dbReference type="AlphaFoldDB" id="A0A5S3XN00"/>
<dbReference type="InterPro" id="IPR003848">
    <property type="entry name" value="DUF218"/>
</dbReference>
<name>A0A5S3XN00_9GAMM</name>
<organism evidence="3 5">
    <name type="scientific">Pseudoalteromonas citrea</name>
    <dbReference type="NCBI Taxonomy" id="43655"/>
    <lineage>
        <taxon>Bacteria</taxon>
        <taxon>Pseudomonadati</taxon>
        <taxon>Pseudomonadota</taxon>
        <taxon>Gammaproteobacteria</taxon>
        <taxon>Alteromonadales</taxon>
        <taxon>Pseudoalteromonadaceae</taxon>
        <taxon>Pseudoalteromonas</taxon>
    </lineage>
</organism>
<proteinExistence type="predicted"/>
<evidence type="ECO:0000313" key="4">
    <source>
        <dbReference type="Proteomes" id="UP000305730"/>
    </source>
</evidence>
<dbReference type="PROSITE" id="PS00307">
    <property type="entry name" value="LECTIN_LEGUME_BETA"/>
    <property type="match status" value="1"/>
</dbReference>
<evidence type="ECO:0000259" key="1">
    <source>
        <dbReference type="Pfam" id="PF02698"/>
    </source>
</evidence>
<gene>
    <name evidence="3" type="ORF">CWB96_16220</name>
    <name evidence="2" type="ORF">CWB97_06345</name>
</gene>
<dbReference type="EMBL" id="PNCL01000093">
    <property type="protein sequence ID" value="TMP55812.1"/>
    <property type="molecule type" value="Genomic_DNA"/>
</dbReference>
<protein>
    <recommendedName>
        <fullName evidence="1">DUF218 domain-containing protein</fullName>
    </recommendedName>
</protein>
<dbReference type="InterPro" id="IPR014729">
    <property type="entry name" value="Rossmann-like_a/b/a_fold"/>
</dbReference>
<dbReference type="OrthoDB" id="9782395at2"/>
<dbReference type="InterPro" id="IPR051599">
    <property type="entry name" value="Cell_Envelope_Assoc"/>
</dbReference>
<dbReference type="RefSeq" id="WP_138595843.1">
    <property type="nucleotide sequence ID" value="NZ_PNCK01000020.1"/>
</dbReference>
<dbReference type="InterPro" id="IPR019825">
    <property type="entry name" value="Lectin_legB_Mn/Ca_BS"/>
</dbReference>
<feature type="domain" description="DUF218" evidence="1">
    <location>
        <begin position="8"/>
        <end position="128"/>
    </location>
</feature>
<evidence type="ECO:0000313" key="3">
    <source>
        <dbReference type="EMBL" id="TMP55812.1"/>
    </source>
</evidence>
<dbReference type="Proteomes" id="UP000305730">
    <property type="component" value="Unassembled WGS sequence"/>
</dbReference>
<dbReference type="Proteomes" id="UP000307706">
    <property type="component" value="Unassembled WGS sequence"/>
</dbReference>